<evidence type="ECO:0000313" key="2">
    <source>
        <dbReference type="Proteomes" id="UP000643610"/>
    </source>
</evidence>
<dbReference type="Proteomes" id="UP000643610">
    <property type="component" value="Unassembled WGS sequence"/>
</dbReference>
<dbReference type="RefSeq" id="WP_186889995.1">
    <property type="nucleotide sequence ID" value="NZ_JACOFU010000002.1"/>
</dbReference>
<name>A0ABR6XNU4_9BURK</name>
<gene>
    <name evidence="1" type="ORF">H8K33_05525</name>
</gene>
<organism evidence="1 2">
    <name type="scientific">Undibacterium amnicola</name>
    <dbReference type="NCBI Taxonomy" id="1834038"/>
    <lineage>
        <taxon>Bacteria</taxon>
        <taxon>Pseudomonadati</taxon>
        <taxon>Pseudomonadota</taxon>
        <taxon>Betaproteobacteria</taxon>
        <taxon>Burkholderiales</taxon>
        <taxon>Oxalobacteraceae</taxon>
        <taxon>Undibacterium</taxon>
    </lineage>
</organism>
<proteinExistence type="predicted"/>
<protein>
    <submittedName>
        <fullName evidence="1">Uncharacterized protein</fullName>
    </submittedName>
</protein>
<keyword evidence="2" id="KW-1185">Reference proteome</keyword>
<reference evidence="1 2" key="1">
    <citation type="submission" date="2020-08" db="EMBL/GenBank/DDBJ databases">
        <title>Novel species isolated from subtropical streams in China.</title>
        <authorList>
            <person name="Lu H."/>
        </authorList>
    </citation>
    <scope>NUCLEOTIDE SEQUENCE [LARGE SCALE GENOMIC DNA]</scope>
    <source>
        <strain evidence="1 2">KCTC 52442</strain>
    </source>
</reference>
<accession>A0ABR6XNU4</accession>
<evidence type="ECO:0000313" key="1">
    <source>
        <dbReference type="EMBL" id="MBC3830958.1"/>
    </source>
</evidence>
<comment type="caution">
    <text evidence="1">The sequence shown here is derived from an EMBL/GenBank/DDBJ whole genome shotgun (WGS) entry which is preliminary data.</text>
</comment>
<dbReference type="EMBL" id="JACOFU010000002">
    <property type="protein sequence ID" value="MBC3830958.1"/>
    <property type="molecule type" value="Genomic_DNA"/>
</dbReference>
<sequence>MAVTGATQQQYKDFLTNGGTLTFTIDANDISPDNAFENFSLIKPYLHTGFELRPSSIIHEPQEAAQIYVYGDSWTRVVTTVYRNGGKIVYKKLNSGVFQAECTIP</sequence>